<evidence type="ECO:0000313" key="2">
    <source>
        <dbReference type="Proteomes" id="UP000199009"/>
    </source>
</evidence>
<keyword evidence="2" id="KW-1185">Reference proteome</keyword>
<sequence>MGIRLSISVVDRKLLWGRSANRCAWPACNQRLALNLLNPEADILRDHGAVIGEEAHIRSARQIGPRYDPQYPREKLDTYGNLVLLCPTHHAIVDKDEGAAWPTDAVENLKATHERAVDEATSATDLAVRDLEELLVAQIANWEIKARLATWRAMTSHLNNVYPQLRQDEADGLFELGAWLLERRWPDGYPRIVYAFENFRQVLTCLLELIGRSFEAKGQIFELPREHKRIGWNASLYTELISDFNVKANVVWLLTMELTRAANLIISAVAAELDPLYRLTEGYVLLQDGDAFWGIELSRLQHPTPKPDSVPQVYSLQALIDRTRVELDGGDPRSEPDIDLYAVDVSEWARPTD</sequence>
<dbReference type="Proteomes" id="UP000199009">
    <property type="component" value="Chromosome I"/>
</dbReference>
<evidence type="ECO:0008006" key="3">
    <source>
        <dbReference type="Google" id="ProtNLM"/>
    </source>
</evidence>
<gene>
    <name evidence="1" type="ORF">SAMN04489810_1473</name>
</gene>
<organism evidence="1 2">
    <name type="scientific">Microbacterium pygmaeum</name>
    <dbReference type="NCBI Taxonomy" id="370764"/>
    <lineage>
        <taxon>Bacteria</taxon>
        <taxon>Bacillati</taxon>
        <taxon>Actinomycetota</taxon>
        <taxon>Actinomycetes</taxon>
        <taxon>Micrococcales</taxon>
        <taxon>Microbacteriaceae</taxon>
        <taxon>Microbacterium</taxon>
    </lineage>
</organism>
<reference evidence="1 2" key="1">
    <citation type="submission" date="2016-10" db="EMBL/GenBank/DDBJ databases">
        <authorList>
            <person name="de Groot N.N."/>
        </authorList>
    </citation>
    <scope>NUCLEOTIDE SEQUENCE [LARGE SCALE GENOMIC DNA]</scope>
    <source>
        <strain evidence="1 2">DSM 23142</strain>
    </source>
</reference>
<dbReference type="AlphaFoldDB" id="A0A1G7XM71"/>
<proteinExistence type="predicted"/>
<protein>
    <recommendedName>
        <fullName evidence="3">HNH endonuclease</fullName>
    </recommendedName>
</protein>
<evidence type="ECO:0000313" key="1">
    <source>
        <dbReference type="EMBL" id="SDG85339.1"/>
    </source>
</evidence>
<name>A0A1G7XM71_9MICO</name>
<dbReference type="EMBL" id="LT629692">
    <property type="protein sequence ID" value="SDG85339.1"/>
    <property type="molecule type" value="Genomic_DNA"/>
</dbReference>
<accession>A0A1G7XM71</accession>